<evidence type="ECO:0000313" key="11">
    <source>
        <dbReference type="Proteomes" id="UP001519273"/>
    </source>
</evidence>
<dbReference type="PROSITE" id="PS50893">
    <property type="entry name" value="ABC_TRANSPORTER_2"/>
    <property type="match status" value="1"/>
</dbReference>
<dbReference type="InterPro" id="IPR050095">
    <property type="entry name" value="ECF_ABC_transporter_ATP-bd"/>
</dbReference>
<feature type="domain" description="ABC transporter" evidence="9">
    <location>
        <begin position="3"/>
        <end position="223"/>
    </location>
</feature>
<proteinExistence type="inferred from homology"/>
<comment type="similarity">
    <text evidence="2">Belongs to the ABC transporter superfamily.</text>
</comment>
<keyword evidence="8" id="KW-0472">Membrane</keyword>
<dbReference type="PANTHER" id="PTHR43553">
    <property type="entry name" value="HEAVY METAL TRANSPORTER"/>
    <property type="match status" value="1"/>
</dbReference>
<evidence type="ECO:0000256" key="3">
    <source>
        <dbReference type="ARBA" id="ARBA00022448"/>
    </source>
</evidence>
<dbReference type="InterPro" id="IPR003439">
    <property type="entry name" value="ABC_transporter-like_ATP-bd"/>
</dbReference>
<evidence type="ECO:0000256" key="8">
    <source>
        <dbReference type="ARBA" id="ARBA00023136"/>
    </source>
</evidence>
<dbReference type="InterPro" id="IPR015856">
    <property type="entry name" value="ABC_transpr_CbiO/EcfA_su"/>
</dbReference>
<reference evidence="10 11" key="1">
    <citation type="submission" date="2021-03" db="EMBL/GenBank/DDBJ databases">
        <title>Genomic Encyclopedia of Type Strains, Phase IV (KMG-IV): sequencing the most valuable type-strain genomes for metagenomic binning, comparative biology and taxonomic classification.</title>
        <authorList>
            <person name="Goeker M."/>
        </authorList>
    </citation>
    <scope>NUCLEOTIDE SEQUENCE [LARGE SCALE GENOMIC DNA]</scope>
    <source>
        <strain evidence="10 11">DSM 23491</strain>
    </source>
</reference>
<evidence type="ECO:0000256" key="6">
    <source>
        <dbReference type="ARBA" id="ARBA00022840"/>
    </source>
</evidence>
<evidence type="ECO:0000256" key="2">
    <source>
        <dbReference type="ARBA" id="ARBA00005417"/>
    </source>
</evidence>
<dbReference type="Pfam" id="PF00005">
    <property type="entry name" value="ABC_tran"/>
    <property type="match status" value="1"/>
</dbReference>
<sequence length="267" mass="29993">MDIQLDSITVEKEQYTVFQNLSVTFREKRWTAVVGQNGVGKSTLLEVVKKLYKPKSGTVTAPDNIGYLFQHADAQFFEPTVEKELQFAPLHFGWSKEKIQQGIAEVLEMVQLDASVLVKSPYQLSGGQKKRLALAVILILQPTVLLVDEPTAGLDPMQKKMMLDVLKKWQLQGNTLICITHEMEEVLAYGDDVYMMKKTGDHQMKTVEECFFKSPDSLLEAGLALPPSVACFHDVQNRLQTPLNPARTNDKLLRSIVEGMKINGILD</sequence>
<evidence type="ECO:0000313" key="10">
    <source>
        <dbReference type="EMBL" id="MBP1937631.1"/>
    </source>
</evidence>
<dbReference type="InterPro" id="IPR017871">
    <property type="entry name" value="ABC_transporter-like_CS"/>
</dbReference>
<dbReference type="SMART" id="SM00382">
    <property type="entry name" value="AAA"/>
    <property type="match status" value="1"/>
</dbReference>
<comment type="subcellular location">
    <subcellularLocation>
        <location evidence="1">Cell membrane</location>
        <topology evidence="1">Peripheral membrane protein</topology>
    </subcellularLocation>
</comment>
<keyword evidence="11" id="KW-1185">Reference proteome</keyword>
<evidence type="ECO:0000256" key="5">
    <source>
        <dbReference type="ARBA" id="ARBA00022741"/>
    </source>
</evidence>
<keyword evidence="5" id="KW-0547">Nucleotide-binding</keyword>
<dbReference type="PANTHER" id="PTHR43553:SF27">
    <property type="entry name" value="ENERGY-COUPLING FACTOR TRANSPORTER ATP-BINDING PROTEIN ECFA2"/>
    <property type="match status" value="1"/>
</dbReference>
<keyword evidence="4" id="KW-1003">Cell membrane</keyword>
<comment type="caution">
    <text evidence="10">The sequence shown here is derived from an EMBL/GenBank/DDBJ whole genome shotgun (WGS) entry which is preliminary data.</text>
</comment>
<keyword evidence="7" id="KW-1278">Translocase</keyword>
<protein>
    <submittedName>
        <fullName evidence="10">Energy-coupling factor transport system ATP-binding protein</fullName>
        <ecNumber evidence="10">3.6.3.-</ecNumber>
    </submittedName>
</protein>
<dbReference type="InterPro" id="IPR027417">
    <property type="entry name" value="P-loop_NTPase"/>
</dbReference>
<dbReference type="EMBL" id="JAGGKP010000006">
    <property type="protein sequence ID" value="MBP1937631.1"/>
    <property type="molecule type" value="Genomic_DNA"/>
</dbReference>
<evidence type="ECO:0000256" key="1">
    <source>
        <dbReference type="ARBA" id="ARBA00004202"/>
    </source>
</evidence>
<dbReference type="Proteomes" id="UP001519273">
    <property type="component" value="Unassembled WGS sequence"/>
</dbReference>
<evidence type="ECO:0000256" key="4">
    <source>
        <dbReference type="ARBA" id="ARBA00022475"/>
    </source>
</evidence>
<dbReference type="InterPro" id="IPR003593">
    <property type="entry name" value="AAA+_ATPase"/>
</dbReference>
<keyword evidence="10" id="KW-0378">Hydrolase</keyword>
<evidence type="ECO:0000259" key="9">
    <source>
        <dbReference type="PROSITE" id="PS50893"/>
    </source>
</evidence>
<keyword evidence="3" id="KW-0813">Transport</keyword>
<dbReference type="GO" id="GO:0016787">
    <property type="term" value="F:hydrolase activity"/>
    <property type="evidence" value="ECO:0007669"/>
    <property type="project" value="UniProtKB-KW"/>
</dbReference>
<dbReference type="Gene3D" id="3.40.50.300">
    <property type="entry name" value="P-loop containing nucleotide triphosphate hydrolases"/>
    <property type="match status" value="1"/>
</dbReference>
<gene>
    <name evidence="10" type="ORF">J2Z20_002544</name>
</gene>
<name>A0ABS4H566_9BACL</name>
<dbReference type="GO" id="GO:0005524">
    <property type="term" value="F:ATP binding"/>
    <property type="evidence" value="ECO:0007669"/>
    <property type="project" value="UniProtKB-KW"/>
</dbReference>
<dbReference type="EC" id="3.6.3.-" evidence="10"/>
<organism evidence="10 11">
    <name type="scientific">Paenibacillus sediminis</name>
    <dbReference type="NCBI Taxonomy" id="664909"/>
    <lineage>
        <taxon>Bacteria</taxon>
        <taxon>Bacillati</taxon>
        <taxon>Bacillota</taxon>
        <taxon>Bacilli</taxon>
        <taxon>Bacillales</taxon>
        <taxon>Paenibacillaceae</taxon>
        <taxon>Paenibacillus</taxon>
    </lineage>
</organism>
<evidence type="ECO:0000256" key="7">
    <source>
        <dbReference type="ARBA" id="ARBA00022967"/>
    </source>
</evidence>
<dbReference type="RefSeq" id="WP_209850607.1">
    <property type="nucleotide sequence ID" value="NZ_CBCRVE010000007.1"/>
</dbReference>
<keyword evidence="6 10" id="KW-0067">ATP-binding</keyword>
<dbReference type="PROSITE" id="PS00211">
    <property type="entry name" value="ABC_TRANSPORTER_1"/>
    <property type="match status" value="1"/>
</dbReference>
<dbReference type="CDD" id="cd03225">
    <property type="entry name" value="ABC_cobalt_CbiO_domain1"/>
    <property type="match status" value="1"/>
</dbReference>
<accession>A0ABS4H566</accession>
<dbReference type="SUPFAM" id="SSF52540">
    <property type="entry name" value="P-loop containing nucleoside triphosphate hydrolases"/>
    <property type="match status" value="1"/>
</dbReference>